<dbReference type="SUPFAM" id="SSF56954">
    <property type="entry name" value="Outer membrane efflux proteins (OEP)"/>
    <property type="match status" value="1"/>
</dbReference>
<name>A0A848FYZ6_9RHOO</name>
<evidence type="ECO:0000256" key="1">
    <source>
        <dbReference type="ARBA" id="ARBA00007613"/>
    </source>
</evidence>
<dbReference type="Proteomes" id="UP000580043">
    <property type="component" value="Unassembled WGS sequence"/>
</dbReference>
<dbReference type="GO" id="GO:0015562">
    <property type="term" value="F:efflux transmembrane transporter activity"/>
    <property type="evidence" value="ECO:0007669"/>
    <property type="project" value="InterPro"/>
</dbReference>
<comment type="caution">
    <text evidence="3">The sequence shown here is derived from an EMBL/GenBank/DDBJ whole genome shotgun (WGS) entry which is preliminary data.</text>
</comment>
<keyword evidence="4" id="KW-1185">Reference proteome</keyword>
<protein>
    <submittedName>
        <fullName evidence="3">TolC family protein</fullName>
    </submittedName>
</protein>
<evidence type="ECO:0000313" key="4">
    <source>
        <dbReference type="Proteomes" id="UP000580043"/>
    </source>
</evidence>
<evidence type="ECO:0000313" key="3">
    <source>
        <dbReference type="EMBL" id="NML24252.1"/>
    </source>
</evidence>
<proteinExistence type="inferred from homology"/>
<sequence length="432" mass="46935">MCTSVPSRTAFRTPLALLAILSAAASAAHAQAPFSVPAGVLERLPAEAGGTLTLAAALELALRANPDISVALREREASEGAVIQGHARPNPSVEYLVEDRRAATRTTTVQLNQPIEMPGKRDARIAIAERGRDIADIELASRRAEVRALVVSAFFEVLSAQERTRLARDTVNLAERATGAVSRRVIAGKVSPVEETRARVAEAGVRVELAQAQGELRIARQRLSGLWGNPLPRFERAQGDVDALPPVPSVDLLRQRIEASPVLHKASLEITRRASITALERARRIPDPSITLGVKRAEELGRDQVLLGVSIPIPVLDSNRGNLLEALKREDKARDELGALKVRLTGDVLQARERLSNSRLELESLQRDVLPGAELAYDKAGKGFELGKFGFLDVLDAQRTLFQARRQYLRALSDTHGAAAEIDRLLADRTSE</sequence>
<dbReference type="EMBL" id="JABBGA010000001">
    <property type="protein sequence ID" value="NML24252.1"/>
    <property type="molecule type" value="Genomic_DNA"/>
</dbReference>
<gene>
    <name evidence="3" type="ORF">HHL15_00710</name>
</gene>
<evidence type="ECO:0000256" key="2">
    <source>
        <dbReference type="SAM" id="SignalP"/>
    </source>
</evidence>
<dbReference type="PANTHER" id="PTHR30203:SF24">
    <property type="entry name" value="BLR4935 PROTEIN"/>
    <property type="match status" value="1"/>
</dbReference>
<comment type="similarity">
    <text evidence="1">Belongs to the outer membrane factor (OMF) (TC 1.B.17) family.</text>
</comment>
<dbReference type="RefSeq" id="WP_169143899.1">
    <property type="nucleotide sequence ID" value="NZ_JABBGA010000001.1"/>
</dbReference>
<feature type="chain" id="PRO_5032715908" evidence="2">
    <location>
        <begin position="31"/>
        <end position="432"/>
    </location>
</feature>
<dbReference type="InterPro" id="IPR003423">
    <property type="entry name" value="OMP_efflux"/>
</dbReference>
<dbReference type="Gene3D" id="1.20.1600.10">
    <property type="entry name" value="Outer membrane efflux proteins (OEP)"/>
    <property type="match status" value="1"/>
</dbReference>
<keyword evidence="2" id="KW-0732">Signal</keyword>
<dbReference type="PANTHER" id="PTHR30203">
    <property type="entry name" value="OUTER MEMBRANE CATION EFFLUX PROTEIN"/>
    <property type="match status" value="1"/>
</dbReference>
<dbReference type="Pfam" id="PF02321">
    <property type="entry name" value="OEP"/>
    <property type="match status" value="2"/>
</dbReference>
<feature type="signal peptide" evidence="2">
    <location>
        <begin position="1"/>
        <end position="30"/>
    </location>
</feature>
<reference evidence="3 4" key="1">
    <citation type="submission" date="2020-04" db="EMBL/GenBank/DDBJ databases">
        <title>Zoogloea sp. G-4-1-14 isolated from soil.</title>
        <authorList>
            <person name="Dahal R.H."/>
        </authorList>
    </citation>
    <scope>NUCLEOTIDE SEQUENCE [LARGE SCALE GENOMIC DNA]</scope>
    <source>
        <strain evidence="3 4">G-4-1-14</strain>
    </source>
</reference>
<accession>A0A848FYZ6</accession>
<dbReference type="InterPro" id="IPR010131">
    <property type="entry name" value="MdtP/NodT-like"/>
</dbReference>
<dbReference type="AlphaFoldDB" id="A0A848FYZ6"/>
<organism evidence="3 4">
    <name type="scientific">Zoogloea dura</name>
    <dbReference type="NCBI Taxonomy" id="2728840"/>
    <lineage>
        <taxon>Bacteria</taxon>
        <taxon>Pseudomonadati</taxon>
        <taxon>Pseudomonadota</taxon>
        <taxon>Betaproteobacteria</taxon>
        <taxon>Rhodocyclales</taxon>
        <taxon>Zoogloeaceae</taxon>
        <taxon>Zoogloea</taxon>
    </lineage>
</organism>